<dbReference type="Gene3D" id="3.40.50.720">
    <property type="entry name" value="NAD(P)-binding Rossmann-like Domain"/>
    <property type="match status" value="1"/>
</dbReference>
<accession>A0AAE3ZJ80</accession>
<dbReference type="PRINTS" id="PR00081">
    <property type="entry name" value="GDHRDH"/>
</dbReference>
<dbReference type="SUPFAM" id="SSF51735">
    <property type="entry name" value="NAD(P)-binding Rossmann-fold domains"/>
    <property type="match status" value="1"/>
</dbReference>
<keyword evidence="4" id="KW-1185">Reference proteome</keyword>
<evidence type="ECO:0000256" key="1">
    <source>
        <dbReference type="ARBA" id="ARBA00006484"/>
    </source>
</evidence>
<comment type="caution">
    <text evidence="3">The sequence shown here is derived from an EMBL/GenBank/DDBJ whole genome shotgun (WGS) entry which is preliminary data.</text>
</comment>
<comment type="similarity">
    <text evidence="1">Belongs to the short-chain dehydrogenases/reductases (SDR) family.</text>
</comment>
<reference evidence="3" key="1">
    <citation type="submission" date="2023-07" db="EMBL/GenBank/DDBJ databases">
        <title>Sequencing the genomes of 1000 actinobacteria strains.</title>
        <authorList>
            <person name="Klenk H.-P."/>
        </authorList>
    </citation>
    <scope>NUCLEOTIDE SEQUENCE</scope>
    <source>
        <strain evidence="3">DSM 45977</strain>
    </source>
</reference>
<gene>
    <name evidence="3" type="ORF">JOF55_004080</name>
</gene>
<name>A0AAE3ZJ80_9ACTN</name>
<dbReference type="EMBL" id="JAVDXW010000001">
    <property type="protein sequence ID" value="MDR7303899.1"/>
    <property type="molecule type" value="Genomic_DNA"/>
</dbReference>
<protein>
    <submittedName>
        <fullName evidence="3">NAD(P)-dependent dehydrogenase (Short-subunit alcohol dehydrogenase family)</fullName>
    </submittedName>
</protein>
<dbReference type="PANTHER" id="PTHR24321:SF8">
    <property type="entry name" value="ESTRADIOL 17-BETA-DEHYDROGENASE 8-RELATED"/>
    <property type="match status" value="1"/>
</dbReference>
<dbReference type="Pfam" id="PF13561">
    <property type="entry name" value="adh_short_C2"/>
    <property type="match status" value="1"/>
</dbReference>
<sequence length="258" mass="26711">MSRCIAVTGAASGIGRALAGLLTEQGDTVIGVDLHGTEVCADLSTSQGRQQAADEVSRRCAGVLDALVGCAGSTAPRPGTVGVNYFGTAEFVEALRPELAAAQRPRVAVVGSISGTQTFDEDIVDACLAGDEKTAVQYAEAAVERGDASLLYPSSKVAVSRWLRRTCVSPGWADAGIPVNAVAPGVVLTPMTAPLLEDEQMRKVADTAVPMPLNGYAEPEVIARSLSWLVGTENTHITGQVLYVDGGAEATLRGPEVF</sequence>
<dbReference type="InterPro" id="IPR036291">
    <property type="entry name" value="NAD(P)-bd_dom_sf"/>
</dbReference>
<dbReference type="PANTHER" id="PTHR24321">
    <property type="entry name" value="DEHYDROGENASES, SHORT CHAIN"/>
    <property type="match status" value="1"/>
</dbReference>
<proteinExistence type="inferred from homology"/>
<dbReference type="Proteomes" id="UP001180845">
    <property type="component" value="Unassembled WGS sequence"/>
</dbReference>
<dbReference type="InterPro" id="IPR002347">
    <property type="entry name" value="SDR_fam"/>
</dbReference>
<organism evidence="3 4">
    <name type="scientific">Haloactinomyces albus</name>
    <dbReference type="NCBI Taxonomy" id="1352928"/>
    <lineage>
        <taxon>Bacteria</taxon>
        <taxon>Bacillati</taxon>
        <taxon>Actinomycetota</taxon>
        <taxon>Actinomycetes</taxon>
        <taxon>Actinopolysporales</taxon>
        <taxon>Actinopolysporaceae</taxon>
        <taxon>Haloactinomyces</taxon>
    </lineage>
</organism>
<dbReference type="AlphaFoldDB" id="A0AAE3ZJ80"/>
<evidence type="ECO:0000313" key="3">
    <source>
        <dbReference type="EMBL" id="MDR7303899.1"/>
    </source>
</evidence>
<dbReference type="RefSeq" id="WP_310276731.1">
    <property type="nucleotide sequence ID" value="NZ_JAVDXW010000001.1"/>
</dbReference>
<evidence type="ECO:0000256" key="2">
    <source>
        <dbReference type="ARBA" id="ARBA00023002"/>
    </source>
</evidence>
<keyword evidence="2" id="KW-0560">Oxidoreductase</keyword>
<dbReference type="GO" id="GO:0016491">
    <property type="term" value="F:oxidoreductase activity"/>
    <property type="evidence" value="ECO:0007669"/>
    <property type="project" value="UniProtKB-KW"/>
</dbReference>
<evidence type="ECO:0000313" key="4">
    <source>
        <dbReference type="Proteomes" id="UP001180845"/>
    </source>
</evidence>